<dbReference type="KEGG" id="naz:Aazo_4556"/>
<evidence type="ECO:0000256" key="1">
    <source>
        <dbReference type="SAM" id="Phobius"/>
    </source>
</evidence>
<dbReference type="AlphaFoldDB" id="D7DX99"/>
<evidence type="ECO:0000313" key="2">
    <source>
        <dbReference type="EMBL" id="ADI65818.1"/>
    </source>
</evidence>
<dbReference type="HOGENOM" id="CLU_2509379_0_0_3"/>
<evidence type="ECO:0000313" key="3">
    <source>
        <dbReference type="Proteomes" id="UP000001511"/>
    </source>
</evidence>
<name>D7DX99_NOSA0</name>
<dbReference type="EMBL" id="CP002059">
    <property type="protein sequence ID" value="ADI65818.1"/>
    <property type="molecule type" value="Genomic_DNA"/>
</dbReference>
<keyword evidence="1" id="KW-1133">Transmembrane helix</keyword>
<gene>
    <name evidence="2" type="ordered locus">Aazo_4556</name>
</gene>
<organism evidence="2 3">
    <name type="scientific">Nostoc azollae (strain 0708)</name>
    <name type="common">Anabaena azollae (strain 0708)</name>
    <dbReference type="NCBI Taxonomy" id="551115"/>
    <lineage>
        <taxon>Bacteria</taxon>
        <taxon>Bacillati</taxon>
        <taxon>Cyanobacteriota</taxon>
        <taxon>Cyanophyceae</taxon>
        <taxon>Nostocales</taxon>
        <taxon>Nostocaceae</taxon>
        <taxon>Trichormus</taxon>
    </lineage>
</organism>
<keyword evidence="1" id="KW-0472">Membrane</keyword>
<protein>
    <submittedName>
        <fullName evidence="2">Uncharacterized protein</fullName>
    </submittedName>
</protein>
<accession>D7DX99</accession>
<sequence length="85" mass="9926">MIGSTGIRTCFLLIEPVWATFHLGLIFISVPLLCIELDNQRATFVYNAPQSSDFTQINRKNALRRFPTRDIVLTFDYKEIWIIDF</sequence>
<proteinExistence type="predicted"/>
<dbReference type="Proteomes" id="UP000001511">
    <property type="component" value="Chromosome"/>
</dbReference>
<feature type="transmembrane region" description="Helical" evidence="1">
    <location>
        <begin position="12"/>
        <end position="33"/>
    </location>
</feature>
<keyword evidence="1" id="KW-0812">Transmembrane</keyword>
<keyword evidence="3" id="KW-1185">Reference proteome</keyword>
<reference evidence="2 3" key="1">
    <citation type="journal article" date="2010" name="PLoS ONE">
        <title>Genome erosion in a nitrogen-fixing vertically transmitted endosymbiotic multicellular cyanobacterium.</title>
        <authorList>
            <person name="Ran L."/>
            <person name="Larsson J."/>
            <person name="Vigil-Stenman T."/>
            <person name="Nylander J.A."/>
            <person name="Ininbergs K."/>
            <person name="Zheng W.W."/>
            <person name="Lapidus A."/>
            <person name="Lowry S."/>
            <person name="Haselkorn R."/>
            <person name="Bergman B."/>
        </authorList>
    </citation>
    <scope>NUCLEOTIDE SEQUENCE [LARGE SCALE GENOMIC DNA]</scope>
    <source>
        <strain evidence="2 3">0708</strain>
    </source>
</reference>